<dbReference type="Proteomes" id="UP000007755">
    <property type="component" value="Unassembled WGS sequence"/>
</dbReference>
<gene>
    <name evidence="1" type="ORF">G5I_04024</name>
</gene>
<reference evidence="1" key="1">
    <citation type="submission" date="2011-02" db="EMBL/GenBank/DDBJ databases">
        <title>The genome of the leaf-cutting ant Acromyrmex echinatior suggests key adaptations to social evolution and fungus farming.</title>
        <authorList>
            <person name="Nygaard S."/>
            <person name="Zhang G."/>
        </authorList>
    </citation>
    <scope>NUCLEOTIDE SEQUENCE</scope>
</reference>
<dbReference type="AlphaFoldDB" id="F4WEL8"/>
<dbReference type="InParanoid" id="F4WEL8"/>
<keyword evidence="2" id="KW-1185">Reference proteome</keyword>
<organism evidence="2">
    <name type="scientific">Acromyrmex echinatior</name>
    <name type="common">Panamanian leafcutter ant</name>
    <name type="synonym">Acromyrmex octospinosus echinatior</name>
    <dbReference type="NCBI Taxonomy" id="103372"/>
    <lineage>
        <taxon>Eukaryota</taxon>
        <taxon>Metazoa</taxon>
        <taxon>Ecdysozoa</taxon>
        <taxon>Arthropoda</taxon>
        <taxon>Hexapoda</taxon>
        <taxon>Insecta</taxon>
        <taxon>Pterygota</taxon>
        <taxon>Neoptera</taxon>
        <taxon>Endopterygota</taxon>
        <taxon>Hymenoptera</taxon>
        <taxon>Apocrita</taxon>
        <taxon>Aculeata</taxon>
        <taxon>Formicoidea</taxon>
        <taxon>Formicidae</taxon>
        <taxon>Myrmicinae</taxon>
        <taxon>Acromyrmex</taxon>
    </lineage>
</organism>
<evidence type="ECO:0000313" key="1">
    <source>
        <dbReference type="EMBL" id="EGI67381.1"/>
    </source>
</evidence>
<name>F4WEL8_ACREC</name>
<sequence>MLSVFTGTLPIECDFSAEESGPDFPSSFYLETSLKSLPRVSAIFTVVTFTVLRLELDCDRRREHNESPLIYENPLHQSPKLHASIERRDVGVDTRLRGIARFDLTERIHSRLVSDSLEAKDSSSILHNLATLCSDYRVFYTLDRSYNLGNCDSRKTALIDGKVSMDLDESSKLGEALVNEGKLRASRSLSCMSFAICQLRVTQLDDNHNQHSDSTRVCLLREKMSKVSLINRISLAPCLTILRPAVEVVAEYSPVILQILERR</sequence>
<dbReference type="EMBL" id="GL888103">
    <property type="protein sequence ID" value="EGI67381.1"/>
    <property type="molecule type" value="Genomic_DNA"/>
</dbReference>
<protein>
    <submittedName>
        <fullName evidence="1">Uncharacterized protein</fullName>
    </submittedName>
</protein>
<accession>F4WEL8</accession>
<evidence type="ECO:0000313" key="2">
    <source>
        <dbReference type="Proteomes" id="UP000007755"/>
    </source>
</evidence>
<proteinExistence type="predicted"/>